<comment type="caution">
    <text evidence="5">The sequence shown here is derived from an EMBL/GenBank/DDBJ whole genome shotgun (WGS) entry which is preliminary data.</text>
</comment>
<dbReference type="EMBL" id="VLKH01000014">
    <property type="protein sequence ID" value="TWH77000.1"/>
    <property type="molecule type" value="Genomic_DNA"/>
</dbReference>
<dbReference type="RefSeq" id="WP_145086647.1">
    <property type="nucleotide sequence ID" value="NZ_JBCFAR010000007.1"/>
</dbReference>
<dbReference type="InterPro" id="IPR020845">
    <property type="entry name" value="AMP-binding_CS"/>
</dbReference>
<reference evidence="5 6" key="1">
    <citation type="submission" date="2019-07" db="EMBL/GenBank/DDBJ databases">
        <title>Genomic Encyclopedia of Type Strains, Phase I: the one thousand microbial genomes (KMG-I) project.</title>
        <authorList>
            <person name="Kyrpides N."/>
        </authorList>
    </citation>
    <scope>NUCLEOTIDE SEQUENCE [LARGE SCALE GENOMIC DNA]</scope>
    <source>
        <strain evidence="5 6">DSM 13558</strain>
    </source>
</reference>
<dbReference type="OrthoDB" id="9778383at2"/>
<dbReference type="InterPro" id="IPR025110">
    <property type="entry name" value="AMP-bd_C"/>
</dbReference>
<sequence length="641" mass="71515">MSIIDSSRRIKFEIVHVDSIPCSLVGQKLVYTLEGALVSEPLKMKWPMPWIECEFEKIAKSMEKISVKITKRVYNPDEPDQYVDVVISSFIDITIPQLADDVADFYSKCEALINHTGKRRIKYHDFKQLYTNLAKGLISIGLEKGNNVAVWAVNSPEFVISQFGIIKAGGIFIPMNAYEKQVRMEELLLNSDTHTLIMQVGAKATENIELLYKICPELSESIPGQLKCPRFPKLKNVIVISGVEYPGTFRWADILEQGEKLKTELLDERQSSLCVDDVAQIIYTSGSTGNSKGVMLSHGNIVENANAMASLMELTNKDVMCVLAPLFHCFGSIACTMAAVSRGCSMVLVNKFKTDITLSLIEKEKCTVLSGVPTLFISCIEQVQKEHYDISSLRTGIIAGASFSVQVLKDIKNILGIKNIIPSYGLTEASPCVSALKAGDEFHESSVGHPIPGVEVKIIDILSKQEVKDRESGEILVRGYNVMKGYYHMVEETQNIIDSEGWLHTGDIGFIHESGCLCLRGRCKDIIIRCGENISPKEIEDFIVTHKDVMEVHAVGVPDYLNGEEIMVFIRLKENSAITEKDIKDYCRGKIASNKIPKYISFIDKFPQSETGKVLKKDLKKIAAEIIEGKVNKRISKKIKE</sequence>
<accession>A0A562J1K9</accession>
<gene>
    <name evidence="5" type="ORF">LY60_03476</name>
</gene>
<dbReference type="FunFam" id="3.30.300.30:FF:000008">
    <property type="entry name" value="2,3-dihydroxybenzoate-AMP ligase"/>
    <property type="match status" value="1"/>
</dbReference>
<evidence type="ECO:0000259" key="3">
    <source>
        <dbReference type="Pfam" id="PF00501"/>
    </source>
</evidence>
<protein>
    <submittedName>
        <fullName evidence="5">Fatty-acyl-CoA synthase</fullName>
    </submittedName>
</protein>
<dbReference type="Gene3D" id="3.40.50.12780">
    <property type="entry name" value="N-terminal domain of ligase-like"/>
    <property type="match status" value="1"/>
</dbReference>
<evidence type="ECO:0000313" key="6">
    <source>
        <dbReference type="Proteomes" id="UP000315343"/>
    </source>
</evidence>
<evidence type="ECO:0000256" key="1">
    <source>
        <dbReference type="ARBA" id="ARBA00006432"/>
    </source>
</evidence>
<dbReference type="Pfam" id="PF13193">
    <property type="entry name" value="AMP-binding_C"/>
    <property type="match status" value="1"/>
</dbReference>
<name>A0A562J1K9_9FIRM</name>
<dbReference type="Gene3D" id="3.30.300.30">
    <property type="match status" value="1"/>
</dbReference>
<comment type="similarity">
    <text evidence="1">Belongs to the ATP-dependent AMP-binding enzyme family.</text>
</comment>
<dbReference type="InterPro" id="IPR000873">
    <property type="entry name" value="AMP-dep_synth/lig_dom"/>
</dbReference>
<dbReference type="InterPro" id="IPR045851">
    <property type="entry name" value="AMP-bd_C_sf"/>
</dbReference>
<evidence type="ECO:0000259" key="4">
    <source>
        <dbReference type="Pfam" id="PF13193"/>
    </source>
</evidence>
<keyword evidence="6" id="KW-1185">Reference proteome</keyword>
<dbReference type="SUPFAM" id="SSF56801">
    <property type="entry name" value="Acetyl-CoA synthetase-like"/>
    <property type="match status" value="1"/>
</dbReference>
<organism evidence="5 6">
    <name type="scientific">Sedimentibacter saalensis</name>
    <dbReference type="NCBI Taxonomy" id="130788"/>
    <lineage>
        <taxon>Bacteria</taxon>
        <taxon>Bacillati</taxon>
        <taxon>Bacillota</taxon>
        <taxon>Tissierellia</taxon>
        <taxon>Sedimentibacter</taxon>
    </lineage>
</organism>
<dbReference type="InterPro" id="IPR042099">
    <property type="entry name" value="ANL_N_sf"/>
</dbReference>
<proteinExistence type="inferred from homology"/>
<dbReference type="Proteomes" id="UP000315343">
    <property type="component" value="Unassembled WGS sequence"/>
</dbReference>
<dbReference type="PROSITE" id="PS00455">
    <property type="entry name" value="AMP_BINDING"/>
    <property type="match status" value="1"/>
</dbReference>
<dbReference type="Pfam" id="PF00501">
    <property type="entry name" value="AMP-binding"/>
    <property type="match status" value="1"/>
</dbReference>
<evidence type="ECO:0000256" key="2">
    <source>
        <dbReference type="ARBA" id="ARBA00022598"/>
    </source>
</evidence>
<evidence type="ECO:0000313" key="5">
    <source>
        <dbReference type="EMBL" id="TWH77000.1"/>
    </source>
</evidence>
<dbReference type="AlphaFoldDB" id="A0A562J1K9"/>
<dbReference type="PANTHER" id="PTHR43201:SF5">
    <property type="entry name" value="MEDIUM-CHAIN ACYL-COA LIGASE ACSF2, MITOCHONDRIAL"/>
    <property type="match status" value="1"/>
</dbReference>
<dbReference type="GO" id="GO:0031956">
    <property type="term" value="F:medium-chain fatty acid-CoA ligase activity"/>
    <property type="evidence" value="ECO:0007669"/>
    <property type="project" value="TreeGrafter"/>
</dbReference>
<dbReference type="GO" id="GO:0006631">
    <property type="term" value="P:fatty acid metabolic process"/>
    <property type="evidence" value="ECO:0007669"/>
    <property type="project" value="TreeGrafter"/>
</dbReference>
<dbReference type="PANTHER" id="PTHR43201">
    <property type="entry name" value="ACYL-COA SYNTHETASE"/>
    <property type="match status" value="1"/>
</dbReference>
<feature type="domain" description="AMP-dependent synthetase/ligase" evidence="3">
    <location>
        <begin position="110"/>
        <end position="487"/>
    </location>
</feature>
<keyword evidence="2" id="KW-0436">Ligase</keyword>
<feature type="domain" description="AMP-binding enzyme C-terminal" evidence="4">
    <location>
        <begin position="538"/>
        <end position="613"/>
    </location>
</feature>